<dbReference type="CDD" id="cd06155">
    <property type="entry name" value="eu_AANH_C_1"/>
    <property type="match status" value="1"/>
</dbReference>
<dbReference type="FunFam" id="3.30.1330.40:FF:000012">
    <property type="entry name" value="diphthine--ammonia ligase isoform X1"/>
    <property type="match status" value="1"/>
</dbReference>
<dbReference type="SUPFAM" id="SSF55298">
    <property type="entry name" value="YjgF-like"/>
    <property type="match status" value="2"/>
</dbReference>
<evidence type="ECO:0000256" key="2">
    <source>
        <dbReference type="ARBA" id="ARBA00008496"/>
    </source>
</evidence>
<dbReference type="FunFam" id="3.40.50.620:FF:000069">
    <property type="entry name" value="diphthine--ammonia ligase"/>
    <property type="match status" value="1"/>
</dbReference>
<comment type="catalytic activity">
    <reaction evidence="12">
        <text>diphthine-[translation elongation factor 2] + NH4(+) + ATP = diphthamide-[translation elongation factor 2] + AMP + diphosphate + H(+)</text>
        <dbReference type="Rhea" id="RHEA:19753"/>
        <dbReference type="Rhea" id="RHEA-COMP:10172"/>
        <dbReference type="Rhea" id="RHEA-COMP:10174"/>
        <dbReference type="ChEBI" id="CHEBI:15378"/>
        <dbReference type="ChEBI" id="CHEBI:16692"/>
        <dbReference type="ChEBI" id="CHEBI:28938"/>
        <dbReference type="ChEBI" id="CHEBI:30616"/>
        <dbReference type="ChEBI" id="CHEBI:33019"/>
        <dbReference type="ChEBI" id="CHEBI:82696"/>
        <dbReference type="ChEBI" id="CHEBI:456215"/>
        <dbReference type="EC" id="6.3.1.14"/>
    </reaction>
</comment>
<reference evidence="14" key="1">
    <citation type="submission" date="2025-08" db="UniProtKB">
        <authorList>
            <consortium name="Ensembl"/>
        </authorList>
    </citation>
    <scope>IDENTIFICATION</scope>
</reference>
<dbReference type="AlphaFoldDB" id="A0A8C9Z7L7"/>
<dbReference type="InterPro" id="IPR006175">
    <property type="entry name" value="YjgF/YER057c/UK114"/>
</dbReference>
<evidence type="ECO:0000256" key="1">
    <source>
        <dbReference type="ARBA" id="ARBA00005156"/>
    </source>
</evidence>
<sequence>MKVVALISGGKDSCYNMMQCVVAGHRIVALANLRPANTDELDSYMYQTVGHQAIELYSEAMDLPLYRRTIQGSSLDTSRNYSVTEGDEVEDLYELLHLVKEKEGVEAVSVGAILSDYQRVRVENVCLRLGLQPLAYLWRRDQESLLSEMISSDLHAILIKVAAFGLDPEKHLGKPLADMEPYLKQLSQKYGVHICGEGGEYETFTLDCPLFKKKIVIDAAETVIHSADAFAPVGYLRFTEIHTENKDAVSQTSEGIHEFNLFSNPLPLHVSLPADLPPSCSPRNSRGYQWISGINGLQSKDPAIQGQTSAAFTQLQSELDSRGWKMKDIILVHLYVRSMEDFVLLNTVYKKHFGINPPARVCVQAPLPAGQLLQMDCLLHDWTEPLEEGCFHQREALHVQSLSHWAPANIGPYSQSVFCAGQIALVPCTMQLVKAGTRTQAHLSFSYVKKVLEAVISSLTLHIICQPVEYKFHLSVLQDLLWEPETKAASLLVVMVPALPKGAAVELHVTAIQDDPTKRTSCHVTTKVACGSIECHTVMSADTCSASLSLSLAVPGDNLEVTSVEDVTEAVGATFKKAMTKMDAELVPLCARVFYKCNHSLAQHIVKGMSLDMLLTSHYT</sequence>
<dbReference type="Proteomes" id="UP000694568">
    <property type="component" value="Unplaced"/>
</dbReference>
<dbReference type="InterPro" id="IPR014729">
    <property type="entry name" value="Rossmann-like_a/b/a_fold"/>
</dbReference>
<dbReference type="GeneTree" id="ENSGT00420000029820"/>
<dbReference type="InterPro" id="IPR035959">
    <property type="entry name" value="RutC-like_sf"/>
</dbReference>
<proteinExistence type="inferred from homology"/>
<dbReference type="SUPFAM" id="SSF52402">
    <property type="entry name" value="Adenine nucleotide alpha hydrolases-like"/>
    <property type="match status" value="1"/>
</dbReference>
<dbReference type="EC" id="6.3.1.14" evidence="3"/>
<evidence type="ECO:0000256" key="7">
    <source>
        <dbReference type="ARBA" id="ARBA00022840"/>
    </source>
</evidence>
<dbReference type="InterPro" id="IPR002761">
    <property type="entry name" value="Diphthami_syn_dom"/>
</dbReference>
<accession>A0A8C9Z7L7</accession>
<evidence type="ECO:0000259" key="13">
    <source>
        <dbReference type="Pfam" id="PF01902"/>
    </source>
</evidence>
<evidence type="ECO:0000256" key="8">
    <source>
        <dbReference type="ARBA" id="ARBA00029814"/>
    </source>
</evidence>
<evidence type="ECO:0000256" key="3">
    <source>
        <dbReference type="ARBA" id="ARBA00012089"/>
    </source>
</evidence>
<keyword evidence="15" id="KW-1185">Reference proteome</keyword>
<evidence type="ECO:0000256" key="10">
    <source>
        <dbReference type="ARBA" id="ARBA00031552"/>
    </source>
</evidence>
<evidence type="ECO:0000313" key="15">
    <source>
        <dbReference type="Proteomes" id="UP000694568"/>
    </source>
</evidence>
<keyword evidence="5" id="KW-0436">Ligase</keyword>
<gene>
    <name evidence="14" type="primary">dph6</name>
</gene>
<keyword evidence="6" id="KW-0547">Nucleotide-binding</keyword>
<evidence type="ECO:0000256" key="4">
    <source>
        <dbReference type="ARBA" id="ARBA00018426"/>
    </source>
</evidence>
<comment type="pathway">
    <text evidence="1">Protein modification; peptidyl-diphthamide biosynthesis.</text>
</comment>
<dbReference type="FunFam" id="3.90.1490.10:FF:000001">
    <property type="entry name" value="Diphthine--ammonia ligase"/>
    <property type="match status" value="1"/>
</dbReference>
<dbReference type="GO" id="GO:0017178">
    <property type="term" value="F:diphthine-ammonia ligase activity"/>
    <property type="evidence" value="ECO:0007669"/>
    <property type="project" value="UniProtKB-EC"/>
</dbReference>
<evidence type="ECO:0000256" key="5">
    <source>
        <dbReference type="ARBA" id="ARBA00022598"/>
    </source>
</evidence>
<dbReference type="Ensembl" id="ENSSLUT00000035449.1">
    <property type="protein sequence ID" value="ENSSLUP00000034381.1"/>
    <property type="gene ID" value="ENSSLUG00000015274.1"/>
</dbReference>
<evidence type="ECO:0000256" key="6">
    <source>
        <dbReference type="ARBA" id="ARBA00022741"/>
    </source>
</evidence>
<dbReference type="Pfam" id="PF01902">
    <property type="entry name" value="Diphthami_syn_2"/>
    <property type="match status" value="1"/>
</dbReference>
<dbReference type="Pfam" id="PF01042">
    <property type="entry name" value="Ribonuc_L-PSP"/>
    <property type="match status" value="1"/>
</dbReference>
<evidence type="ECO:0000256" key="12">
    <source>
        <dbReference type="ARBA" id="ARBA00048108"/>
    </source>
</evidence>
<organism evidence="14 15">
    <name type="scientific">Sander lucioperca</name>
    <name type="common">Pike-perch</name>
    <name type="synonym">Perca lucioperca</name>
    <dbReference type="NCBI Taxonomy" id="283035"/>
    <lineage>
        <taxon>Eukaryota</taxon>
        <taxon>Metazoa</taxon>
        <taxon>Chordata</taxon>
        <taxon>Craniata</taxon>
        <taxon>Vertebrata</taxon>
        <taxon>Euteleostomi</taxon>
        <taxon>Actinopterygii</taxon>
        <taxon>Neopterygii</taxon>
        <taxon>Teleostei</taxon>
        <taxon>Neoteleostei</taxon>
        <taxon>Acanthomorphata</taxon>
        <taxon>Eupercaria</taxon>
        <taxon>Perciformes</taxon>
        <taxon>Percoidei</taxon>
        <taxon>Percidae</taxon>
        <taxon>Luciopercinae</taxon>
        <taxon>Sander</taxon>
    </lineage>
</organism>
<dbReference type="CDD" id="cd01994">
    <property type="entry name" value="AANH_PF0828-like"/>
    <property type="match status" value="1"/>
</dbReference>
<comment type="similarity">
    <text evidence="2">Belongs to the Diphthine--ammonia ligase family.</text>
</comment>
<dbReference type="Gene3D" id="3.40.50.620">
    <property type="entry name" value="HUPs"/>
    <property type="match status" value="1"/>
</dbReference>
<dbReference type="PANTHER" id="PTHR12196:SF2">
    <property type="entry name" value="DIPHTHINE--AMMONIA LIGASE"/>
    <property type="match status" value="1"/>
</dbReference>
<evidence type="ECO:0000256" key="11">
    <source>
        <dbReference type="ARBA" id="ARBA00032849"/>
    </source>
</evidence>
<name>A0A8C9Z7L7_SANLU</name>
<evidence type="ECO:0000313" key="14">
    <source>
        <dbReference type="Ensembl" id="ENSSLUP00000034381.1"/>
    </source>
</evidence>
<evidence type="ECO:0000256" key="9">
    <source>
        <dbReference type="ARBA" id="ARBA00031202"/>
    </source>
</evidence>
<feature type="domain" description="Diphthamide synthase" evidence="13">
    <location>
        <begin position="1"/>
        <end position="230"/>
    </location>
</feature>
<dbReference type="GO" id="GO:0017183">
    <property type="term" value="P:protein histidyl modification to diphthamide"/>
    <property type="evidence" value="ECO:0007669"/>
    <property type="project" value="UniProtKB-UniPathway"/>
</dbReference>
<dbReference type="Gene3D" id="3.30.1330.40">
    <property type="entry name" value="RutC-like"/>
    <property type="match status" value="2"/>
</dbReference>
<dbReference type="NCBIfam" id="TIGR00290">
    <property type="entry name" value="MJ0570_dom"/>
    <property type="match status" value="1"/>
</dbReference>
<reference evidence="14" key="2">
    <citation type="submission" date="2025-09" db="UniProtKB">
        <authorList>
            <consortium name="Ensembl"/>
        </authorList>
    </citation>
    <scope>IDENTIFICATION</scope>
</reference>
<dbReference type="GO" id="GO:0005524">
    <property type="term" value="F:ATP binding"/>
    <property type="evidence" value="ECO:0007669"/>
    <property type="project" value="UniProtKB-KW"/>
</dbReference>
<dbReference type="UniPathway" id="UPA00559"/>
<dbReference type="InterPro" id="IPR030662">
    <property type="entry name" value="DPH6/MJ0570"/>
</dbReference>
<dbReference type="PANTHER" id="PTHR12196">
    <property type="entry name" value="DOMAIN OF UNKNOWN FUNCTION 71 DUF71 -CONTAINING PROTEIN"/>
    <property type="match status" value="1"/>
</dbReference>
<dbReference type="Gene3D" id="3.90.1490.10">
    <property type="entry name" value="putative n-type atp pyrophosphatase, domain 2"/>
    <property type="match status" value="1"/>
</dbReference>
<keyword evidence="7" id="KW-0067">ATP-binding</keyword>
<protein>
    <recommendedName>
        <fullName evidence="4">Diphthine--ammonia ligase</fullName>
        <ecNumber evidence="3">6.3.1.14</ecNumber>
    </recommendedName>
    <alternativeName>
        <fullName evidence="9">ATP-binding domain-containing protein 4</fullName>
    </alternativeName>
    <alternativeName>
        <fullName evidence="8">Diphthamide synthase</fullName>
    </alternativeName>
    <alternativeName>
        <fullName evidence="10">Diphthamide synthetase</fullName>
    </alternativeName>
    <alternativeName>
        <fullName evidence="11">Protein DPH6 homolog</fullName>
    </alternativeName>
</protein>